<evidence type="ECO:0000313" key="1">
    <source>
        <dbReference type="EMBL" id="GGI97324.1"/>
    </source>
</evidence>
<organism evidence="1 2">
    <name type="scientific">Halobellus salinus</name>
    <dbReference type="NCBI Taxonomy" id="931585"/>
    <lineage>
        <taxon>Archaea</taxon>
        <taxon>Methanobacteriati</taxon>
        <taxon>Methanobacteriota</taxon>
        <taxon>Stenosarchaea group</taxon>
        <taxon>Halobacteria</taxon>
        <taxon>Halobacteriales</taxon>
        <taxon>Haloferacaceae</taxon>
        <taxon>Halobellus</taxon>
    </lineage>
</organism>
<gene>
    <name evidence="1" type="ORF">GCM10008995_04050</name>
</gene>
<dbReference type="Proteomes" id="UP000653099">
    <property type="component" value="Unassembled WGS sequence"/>
</dbReference>
<dbReference type="AlphaFoldDB" id="A0A830EJG7"/>
<name>A0A830EJG7_9EURY</name>
<comment type="caution">
    <text evidence="1">The sequence shown here is derived from an EMBL/GenBank/DDBJ whole genome shotgun (WGS) entry which is preliminary data.</text>
</comment>
<reference evidence="1" key="2">
    <citation type="submission" date="2020-09" db="EMBL/GenBank/DDBJ databases">
        <authorList>
            <person name="Sun Q."/>
            <person name="Ohkuma M."/>
        </authorList>
    </citation>
    <scope>NUCLEOTIDE SEQUENCE</scope>
    <source>
        <strain evidence="1">JCM 14359</strain>
    </source>
</reference>
<accession>A0A830EJG7</accession>
<sequence length="93" mass="10420">MNTSRVPVCDDPRRNGLLLAELYTVEIAEEVRFRVHELIDHLGHYRLILNGPHRLRSLLQASDDPPVSPRFRRERLSRPAVSGGSAIVAAGVI</sequence>
<reference evidence="1" key="1">
    <citation type="journal article" date="2014" name="Int. J. Syst. Evol. Microbiol.">
        <title>Complete genome sequence of Corynebacterium casei LMG S-19264T (=DSM 44701T), isolated from a smear-ripened cheese.</title>
        <authorList>
            <consortium name="US DOE Joint Genome Institute (JGI-PGF)"/>
            <person name="Walter F."/>
            <person name="Albersmeier A."/>
            <person name="Kalinowski J."/>
            <person name="Ruckert C."/>
        </authorList>
    </citation>
    <scope>NUCLEOTIDE SEQUENCE</scope>
    <source>
        <strain evidence="1">JCM 14359</strain>
    </source>
</reference>
<evidence type="ECO:0000313" key="2">
    <source>
        <dbReference type="Proteomes" id="UP000653099"/>
    </source>
</evidence>
<proteinExistence type="predicted"/>
<keyword evidence="2" id="KW-1185">Reference proteome</keyword>
<protein>
    <submittedName>
        <fullName evidence="1">Uncharacterized protein</fullName>
    </submittedName>
</protein>
<dbReference type="EMBL" id="BMOC01000002">
    <property type="protein sequence ID" value="GGI97324.1"/>
    <property type="molecule type" value="Genomic_DNA"/>
</dbReference>